<protein>
    <submittedName>
        <fullName evidence="10">Multicomponent Na+:H+ antiporter subunit D</fullName>
    </submittedName>
</protein>
<dbReference type="RefSeq" id="WP_179546680.1">
    <property type="nucleotide sequence ID" value="NZ_BSEW01000001.1"/>
</dbReference>
<feature type="transmembrane region" description="Helical" evidence="8">
    <location>
        <begin position="328"/>
        <end position="350"/>
    </location>
</feature>
<keyword evidence="5 8" id="KW-1133">Transmembrane helix</keyword>
<keyword evidence="3" id="KW-1003">Cell membrane</keyword>
<dbReference type="AlphaFoldDB" id="A0A852SKD1"/>
<evidence type="ECO:0000256" key="1">
    <source>
        <dbReference type="ARBA" id="ARBA00004651"/>
    </source>
</evidence>
<dbReference type="InterPro" id="IPR001750">
    <property type="entry name" value="ND/Mrp_TM"/>
</dbReference>
<evidence type="ECO:0000256" key="5">
    <source>
        <dbReference type="ARBA" id="ARBA00022989"/>
    </source>
</evidence>
<feature type="transmembrane region" description="Helical" evidence="8">
    <location>
        <begin position="302"/>
        <end position="322"/>
    </location>
</feature>
<evidence type="ECO:0000256" key="7">
    <source>
        <dbReference type="RuleBase" id="RU000320"/>
    </source>
</evidence>
<evidence type="ECO:0000256" key="8">
    <source>
        <dbReference type="SAM" id="Phobius"/>
    </source>
</evidence>
<dbReference type="NCBIfam" id="NF009308">
    <property type="entry name" value="PRK12665.1"/>
    <property type="match status" value="1"/>
</dbReference>
<name>A0A852SKD1_9MICO</name>
<sequence>MTNTLVPLLVIIPLVGAAVTLILGRHPRLQILISVLALTAVTAAAAVLLAIVDSTGKPAVVKVGGWEPPFGIVLVVDRLSAIMVVVSALVLLGVLVFAVGQGYADRDRDTPVSIFHPTYLILAAGLFDAFIAGDLFNMYVGFEMLLAASYVLLTLGGTGSRIRAGVTYVVVSLVSSLLFLGAIALIYGATGTVTMALLSDRIRELPLDVQMILCAALLIGFAVKAAVFPLSFWLPDSYPTAPAPVTAVFAGLLTKVGVYAIIRTDKLLFFEVPLQVPLLIVGGLTMLIGILGALAQADVKRLLSFTLVSHIGYMIFGVAIGTELASGATIYYIVHHILVQTALFLVVGLIERKGGSTSITELGGLLKAAPFVAVLFFIGALNLGGIPPFSGFLGKVGLFEAGAASPNPLVYVMIGAGIVTSLLTLYALMRVWNMAFWRPKKDVEGYESPLIESLQEGPTGSVGTMTGTATSTDTKTRTSPLMIGAATGLMALTLCLTVFAGPLFDLAQRAAGNVSTPEPYVDSVFPEGALVPISVDEGGVG</sequence>
<evidence type="ECO:0000256" key="2">
    <source>
        <dbReference type="ARBA" id="ARBA00005346"/>
    </source>
</evidence>
<feature type="transmembrane region" description="Helical" evidence="8">
    <location>
        <begin position="209"/>
        <end position="234"/>
    </location>
</feature>
<dbReference type="GO" id="GO:0008137">
    <property type="term" value="F:NADH dehydrogenase (ubiquinone) activity"/>
    <property type="evidence" value="ECO:0007669"/>
    <property type="project" value="InterPro"/>
</dbReference>
<dbReference type="EMBL" id="JACCBM010000001">
    <property type="protein sequence ID" value="NYD69325.1"/>
    <property type="molecule type" value="Genomic_DNA"/>
</dbReference>
<feature type="transmembrane region" description="Helical" evidence="8">
    <location>
        <begin position="241"/>
        <end position="262"/>
    </location>
</feature>
<feature type="transmembrane region" description="Helical" evidence="8">
    <location>
        <begin position="168"/>
        <end position="189"/>
    </location>
</feature>
<evidence type="ECO:0000256" key="6">
    <source>
        <dbReference type="ARBA" id="ARBA00023136"/>
    </source>
</evidence>
<evidence type="ECO:0000313" key="11">
    <source>
        <dbReference type="Proteomes" id="UP000549913"/>
    </source>
</evidence>
<feature type="transmembrane region" description="Helical" evidence="8">
    <location>
        <begin position="409"/>
        <end position="428"/>
    </location>
</feature>
<dbReference type="Pfam" id="PF00361">
    <property type="entry name" value="Proton_antipo_M"/>
    <property type="match status" value="1"/>
</dbReference>
<dbReference type="PANTHER" id="PTHR42703">
    <property type="entry name" value="NADH DEHYDROGENASE"/>
    <property type="match status" value="1"/>
</dbReference>
<dbReference type="GO" id="GO:0005886">
    <property type="term" value="C:plasma membrane"/>
    <property type="evidence" value="ECO:0007669"/>
    <property type="project" value="UniProtKB-SubCell"/>
</dbReference>
<dbReference type="GO" id="GO:0042773">
    <property type="term" value="P:ATP synthesis coupled electron transport"/>
    <property type="evidence" value="ECO:0007669"/>
    <property type="project" value="InterPro"/>
</dbReference>
<comment type="caution">
    <text evidence="10">The sequence shown here is derived from an EMBL/GenBank/DDBJ whole genome shotgun (WGS) entry which is preliminary data.</text>
</comment>
<comment type="similarity">
    <text evidence="2">Belongs to the CPA3 antiporters (TC 2.A.63) subunit D family.</text>
</comment>
<keyword evidence="11" id="KW-1185">Reference proteome</keyword>
<accession>A0A852SKD1</accession>
<dbReference type="InterPro" id="IPR003918">
    <property type="entry name" value="NADH_UbQ_OxRdtase"/>
</dbReference>
<keyword evidence="4 7" id="KW-0812">Transmembrane</keyword>
<feature type="transmembrane region" description="Helical" evidence="8">
    <location>
        <begin position="112"/>
        <end position="132"/>
    </location>
</feature>
<evidence type="ECO:0000259" key="9">
    <source>
        <dbReference type="Pfam" id="PF00361"/>
    </source>
</evidence>
<dbReference type="InterPro" id="IPR050586">
    <property type="entry name" value="CPA3_Na-H_Antiporter_D"/>
</dbReference>
<comment type="subcellular location">
    <subcellularLocation>
        <location evidence="1">Cell membrane</location>
        <topology evidence="1">Multi-pass membrane protein</topology>
    </subcellularLocation>
    <subcellularLocation>
        <location evidence="7">Membrane</location>
        <topology evidence="7">Multi-pass membrane protein</topology>
    </subcellularLocation>
</comment>
<feature type="transmembrane region" description="Helical" evidence="8">
    <location>
        <begin position="72"/>
        <end position="100"/>
    </location>
</feature>
<feature type="transmembrane region" description="Helical" evidence="8">
    <location>
        <begin position="481"/>
        <end position="504"/>
    </location>
</feature>
<dbReference type="PRINTS" id="PR01437">
    <property type="entry name" value="NUOXDRDTASE4"/>
</dbReference>
<feature type="domain" description="NADH:quinone oxidoreductase/Mrp antiporter transmembrane" evidence="9">
    <location>
        <begin position="132"/>
        <end position="423"/>
    </location>
</feature>
<feature type="transmembrane region" description="Helical" evidence="8">
    <location>
        <begin position="371"/>
        <end position="389"/>
    </location>
</feature>
<keyword evidence="6 8" id="KW-0472">Membrane</keyword>
<gene>
    <name evidence="10" type="ORF">BJ984_000483</name>
</gene>
<dbReference type="Proteomes" id="UP000549913">
    <property type="component" value="Unassembled WGS sequence"/>
</dbReference>
<proteinExistence type="inferred from homology"/>
<reference evidence="10 11" key="1">
    <citation type="submission" date="2020-07" db="EMBL/GenBank/DDBJ databases">
        <title>Sequencing the genomes of 1000 actinobacteria strains.</title>
        <authorList>
            <person name="Klenk H.-P."/>
        </authorList>
    </citation>
    <scope>NUCLEOTIDE SEQUENCE [LARGE SCALE GENOMIC DNA]</scope>
    <source>
        <strain evidence="10 11">DSM 26474</strain>
    </source>
</reference>
<feature type="transmembrane region" description="Helical" evidence="8">
    <location>
        <begin position="274"/>
        <end position="295"/>
    </location>
</feature>
<evidence type="ECO:0000256" key="4">
    <source>
        <dbReference type="ARBA" id="ARBA00022692"/>
    </source>
</evidence>
<feature type="transmembrane region" description="Helical" evidence="8">
    <location>
        <begin position="31"/>
        <end position="52"/>
    </location>
</feature>
<organism evidence="10 11">
    <name type="scientific">Herbiconiux flava</name>
    <dbReference type="NCBI Taxonomy" id="881268"/>
    <lineage>
        <taxon>Bacteria</taxon>
        <taxon>Bacillati</taxon>
        <taxon>Actinomycetota</taxon>
        <taxon>Actinomycetes</taxon>
        <taxon>Micrococcales</taxon>
        <taxon>Microbacteriaceae</taxon>
        <taxon>Herbiconiux</taxon>
    </lineage>
</organism>
<feature type="transmembrane region" description="Helical" evidence="8">
    <location>
        <begin position="138"/>
        <end position="156"/>
    </location>
</feature>
<evidence type="ECO:0000256" key="3">
    <source>
        <dbReference type="ARBA" id="ARBA00022475"/>
    </source>
</evidence>
<dbReference type="PANTHER" id="PTHR42703:SF1">
    <property type="entry name" value="NA(+)_H(+) ANTIPORTER SUBUNIT D1"/>
    <property type="match status" value="1"/>
</dbReference>
<evidence type="ECO:0000313" key="10">
    <source>
        <dbReference type="EMBL" id="NYD69325.1"/>
    </source>
</evidence>
<feature type="transmembrane region" description="Helical" evidence="8">
    <location>
        <begin position="6"/>
        <end position="24"/>
    </location>
</feature>